<keyword evidence="6 15" id="KW-0347">Helicase</keyword>
<evidence type="ECO:0000256" key="6">
    <source>
        <dbReference type="ARBA" id="ARBA00022806"/>
    </source>
</evidence>
<dbReference type="Gene3D" id="3.40.50.300">
    <property type="entry name" value="P-loop containing nucleotide triphosphate hydrolases"/>
    <property type="match status" value="2"/>
</dbReference>
<evidence type="ECO:0000256" key="2">
    <source>
        <dbReference type="ARBA" id="ARBA00022723"/>
    </source>
</evidence>
<dbReference type="SUPFAM" id="SSF52540">
    <property type="entry name" value="P-loop containing nucleoside triphosphate hydrolases"/>
    <property type="match status" value="1"/>
</dbReference>
<dbReference type="EMBL" id="JAUYVH010000007">
    <property type="protein sequence ID" value="MDQ9171156.1"/>
    <property type="molecule type" value="Genomic_DNA"/>
</dbReference>
<dbReference type="SMART" id="SM00488">
    <property type="entry name" value="DEXDc2"/>
    <property type="match status" value="1"/>
</dbReference>
<name>A0ABU1BT65_9BURK</name>
<dbReference type="Gene3D" id="1.10.275.30">
    <property type="match status" value="1"/>
</dbReference>
<dbReference type="PANTHER" id="PTHR11472">
    <property type="entry name" value="DNA REPAIR DEAD HELICASE RAD3/XP-D SUBFAMILY MEMBER"/>
    <property type="match status" value="1"/>
</dbReference>
<keyword evidence="8" id="KW-0408">Iron</keyword>
<keyword evidence="12" id="KW-0413">Isomerase</keyword>
<organism evidence="15 16">
    <name type="scientific">Keguizhuia sedimenti</name>
    <dbReference type="NCBI Taxonomy" id="3064264"/>
    <lineage>
        <taxon>Bacteria</taxon>
        <taxon>Pseudomonadati</taxon>
        <taxon>Pseudomonadota</taxon>
        <taxon>Betaproteobacteria</taxon>
        <taxon>Burkholderiales</taxon>
        <taxon>Oxalobacteraceae</taxon>
        <taxon>Keguizhuia</taxon>
    </lineage>
</organism>
<comment type="similarity">
    <text evidence="13">Belongs to the helicase family. DinG subfamily.</text>
</comment>
<evidence type="ECO:0000256" key="9">
    <source>
        <dbReference type="ARBA" id="ARBA00023014"/>
    </source>
</evidence>
<evidence type="ECO:0000256" key="4">
    <source>
        <dbReference type="ARBA" id="ARBA00022763"/>
    </source>
</evidence>
<dbReference type="InterPro" id="IPR006555">
    <property type="entry name" value="ATP-dep_Helicase_C"/>
</dbReference>
<dbReference type="InterPro" id="IPR045028">
    <property type="entry name" value="DinG/Rad3-like"/>
</dbReference>
<evidence type="ECO:0000259" key="14">
    <source>
        <dbReference type="PROSITE" id="PS51193"/>
    </source>
</evidence>
<dbReference type="RefSeq" id="WP_338437091.1">
    <property type="nucleotide sequence ID" value="NZ_JAUYVH010000007.1"/>
</dbReference>
<proteinExistence type="inferred from homology"/>
<keyword evidence="10" id="KW-0238">DNA-binding</keyword>
<evidence type="ECO:0000256" key="5">
    <source>
        <dbReference type="ARBA" id="ARBA00022801"/>
    </source>
</evidence>
<dbReference type="InterPro" id="IPR010614">
    <property type="entry name" value="RAD3-like_helicase_DEAD"/>
</dbReference>
<comment type="caution">
    <text evidence="15">The sequence shown here is derived from an EMBL/GenBank/DDBJ whole genome shotgun (WGS) entry which is preliminary data.</text>
</comment>
<dbReference type="InterPro" id="IPR011604">
    <property type="entry name" value="PDDEXK-like_dom_sf"/>
</dbReference>
<evidence type="ECO:0000256" key="7">
    <source>
        <dbReference type="ARBA" id="ARBA00022840"/>
    </source>
</evidence>
<keyword evidence="5 15" id="KW-0378">Hydrolase</keyword>
<evidence type="ECO:0000256" key="12">
    <source>
        <dbReference type="ARBA" id="ARBA00023235"/>
    </source>
</evidence>
<dbReference type="Proteomes" id="UP001225596">
    <property type="component" value="Unassembled WGS sequence"/>
</dbReference>
<evidence type="ECO:0000256" key="11">
    <source>
        <dbReference type="ARBA" id="ARBA00023204"/>
    </source>
</evidence>
<protein>
    <submittedName>
        <fullName evidence="15">ATP-dependent DNA helicase</fullName>
        <ecNumber evidence="15">3.6.4.12</ecNumber>
    </submittedName>
</protein>
<dbReference type="PANTHER" id="PTHR11472:SF34">
    <property type="entry name" value="REGULATOR OF TELOMERE ELONGATION HELICASE 1"/>
    <property type="match status" value="1"/>
</dbReference>
<keyword evidence="16" id="KW-1185">Reference proteome</keyword>
<dbReference type="PROSITE" id="PS51193">
    <property type="entry name" value="HELICASE_ATP_BIND_2"/>
    <property type="match status" value="1"/>
</dbReference>
<keyword evidence="4" id="KW-0227">DNA damage</keyword>
<feature type="domain" description="Helicase ATP-binding" evidence="14">
    <location>
        <begin position="173"/>
        <end position="425"/>
    </location>
</feature>
<gene>
    <name evidence="15" type="ORF">Q8A64_12150</name>
</gene>
<keyword evidence="1" id="KW-0004">4Fe-4S</keyword>
<evidence type="ECO:0000256" key="1">
    <source>
        <dbReference type="ARBA" id="ARBA00022485"/>
    </source>
</evidence>
<evidence type="ECO:0000256" key="3">
    <source>
        <dbReference type="ARBA" id="ARBA00022741"/>
    </source>
</evidence>
<dbReference type="InterPro" id="IPR014013">
    <property type="entry name" value="Helic_SF1/SF2_ATP-bd_DinG/Rad3"/>
</dbReference>
<dbReference type="SMART" id="SM00491">
    <property type="entry name" value="HELICc2"/>
    <property type="match status" value="1"/>
</dbReference>
<dbReference type="Pfam" id="PF06733">
    <property type="entry name" value="DEAD_2"/>
    <property type="match status" value="1"/>
</dbReference>
<dbReference type="Pfam" id="PF13307">
    <property type="entry name" value="Helicase_C_2"/>
    <property type="match status" value="1"/>
</dbReference>
<keyword evidence="3" id="KW-0547">Nucleotide-binding</keyword>
<keyword evidence="2" id="KW-0479">Metal-binding</keyword>
<dbReference type="GO" id="GO:0003678">
    <property type="term" value="F:DNA helicase activity"/>
    <property type="evidence" value="ECO:0007669"/>
    <property type="project" value="UniProtKB-EC"/>
</dbReference>
<dbReference type="Gene3D" id="3.90.320.10">
    <property type="match status" value="1"/>
</dbReference>
<evidence type="ECO:0000313" key="15">
    <source>
        <dbReference type="EMBL" id="MDQ9171156.1"/>
    </source>
</evidence>
<evidence type="ECO:0000256" key="13">
    <source>
        <dbReference type="ARBA" id="ARBA00038058"/>
    </source>
</evidence>
<dbReference type="InterPro" id="IPR027417">
    <property type="entry name" value="P-loop_NTPase"/>
</dbReference>
<keyword evidence="7" id="KW-0067">ATP-binding</keyword>
<dbReference type="InterPro" id="IPR006554">
    <property type="entry name" value="Helicase-like_DEXD_c2"/>
</dbReference>
<keyword evidence="11" id="KW-0234">DNA repair</keyword>
<keyword evidence="9" id="KW-0411">Iron-sulfur</keyword>
<evidence type="ECO:0000313" key="16">
    <source>
        <dbReference type="Proteomes" id="UP001225596"/>
    </source>
</evidence>
<sequence length="752" mass="84230">MTYTVAVRELCEFTAKQGSLDLRFSPSPSAQEGIVGHLAVRSRRASDYEAEISLNGAFGALQVRGRADGYDPRSCQLEEIKTYRGDLERIPENHRFLHWAQLKVYGYLFCEQRGLEEIQLALVYYEIGTQQESVLIERHTRETLRIFFEDQCSRFLVWAEQEMAHRAARDAALLELGFPYPDFRAGQRQLAEAVYKAAGSGRPLLAQAPTGIGKTIGSLFPLMKACAVKKLDKIFFLTAKTSGRRIALDAIDKLRGGNTKERVFPLRVVELVARGKACEHPDKACHGDSCPLAKGFYDRLPHVRKAALDSSGDKAALRAAALEHDICPYYLSQDMVRWADIVVADYNYYFDGSALLHALAAENDWKTGILVDEAHNLVSRAREMYSATLDQGRLKTLRSSAPPELKKSLDRLNRSWNALQKGQEEQYRVYPEISSSFDNALRNVLSSIMEYLAQNPAHSGAELQSFYFDLLHFSGLLEAFGDHSMIDVTMPVAGSKTGSSILCIRNVVPAPHLATRFGRASAATLFSATLSPWNYYCDMLGVEDPLWIDVDSPFRAEQLQVHIARQISTRFRDREKSVSALVNLMARQYDSRPGNYLAFFSSFEYLRQVCAAMASQKPEIPIWDQSSRMSEDEREAFIDRFRPGGKGIGFAVLGGAFGEGIDLPGDRLIGAFIATLGMPQVNQVNREMAQRIDALLGDGYAYTYTYPGIQKVIQAAGRVIRTTSDTGIVHLMDDRFGRQEVISLLPRWWDIG</sequence>
<evidence type="ECO:0000256" key="8">
    <source>
        <dbReference type="ARBA" id="ARBA00023004"/>
    </source>
</evidence>
<dbReference type="GO" id="GO:0016787">
    <property type="term" value="F:hydrolase activity"/>
    <property type="evidence" value="ECO:0007669"/>
    <property type="project" value="UniProtKB-KW"/>
</dbReference>
<reference evidence="15 16" key="1">
    <citation type="submission" date="2023-08" db="EMBL/GenBank/DDBJ databases">
        <title>Oxalobacteraceae gen .nov., isolated from river sludge outside the plant.</title>
        <authorList>
            <person name="Zhao S.Y."/>
        </authorList>
    </citation>
    <scope>NUCLEOTIDE SEQUENCE [LARGE SCALE GENOMIC DNA]</scope>
    <source>
        <strain evidence="15 16">R-40</strain>
    </source>
</reference>
<evidence type="ECO:0000256" key="10">
    <source>
        <dbReference type="ARBA" id="ARBA00023125"/>
    </source>
</evidence>
<dbReference type="EC" id="3.6.4.12" evidence="15"/>
<accession>A0ABU1BT65</accession>